<keyword evidence="2" id="KW-1185">Reference proteome</keyword>
<evidence type="ECO:0000313" key="2">
    <source>
        <dbReference type="Proteomes" id="UP001057279"/>
    </source>
</evidence>
<sequence length="233" mass="26129">MEALHRSAQPSLAVVHWLSCPTAFGVLVPLPGIESTGFITSGPPEKSQVRFNGPTFPDSTYSQSPKWRRSGEKFVEFLSYRQLRELGITDLEWPRALVYSDNHNFGVVVSQGVWEHIWNLFILLCPVARSNGKAGQTFVTVDFISIICLSILYTAGASSNISRSNYDKITLEEHWKFIFETSHLLFNGYNPCIGRKCSRSINAQTELQHLLGLKAGTLSRYASFQLIISINLT</sequence>
<protein>
    <submittedName>
        <fullName evidence="1">Uncharacterized protein</fullName>
    </submittedName>
</protein>
<evidence type="ECO:0000313" key="1">
    <source>
        <dbReference type="EMBL" id="KAI4589083.1"/>
    </source>
</evidence>
<organism evidence="1 2">
    <name type="scientific">Ovis ammon polii x Ovis aries</name>
    <dbReference type="NCBI Taxonomy" id="2918886"/>
    <lineage>
        <taxon>Eukaryota</taxon>
        <taxon>Metazoa</taxon>
        <taxon>Chordata</taxon>
        <taxon>Craniata</taxon>
        <taxon>Vertebrata</taxon>
        <taxon>Euteleostomi</taxon>
        <taxon>Mammalia</taxon>
        <taxon>Eutheria</taxon>
        <taxon>Laurasiatheria</taxon>
        <taxon>Artiodactyla</taxon>
        <taxon>Ruminantia</taxon>
        <taxon>Pecora</taxon>
        <taxon>Bovidae</taxon>
        <taxon>Caprinae</taxon>
        <taxon>Ovis</taxon>
    </lineage>
</organism>
<comment type="caution">
    <text evidence="1">The sequence shown here is derived from an EMBL/GenBank/DDBJ whole genome shotgun (WGS) entry which is preliminary data.</text>
</comment>
<dbReference type="Proteomes" id="UP001057279">
    <property type="component" value="Linkage Group LG02"/>
</dbReference>
<name>A0ACB9VGX7_9CETA</name>
<reference evidence="1" key="1">
    <citation type="submission" date="2022-03" db="EMBL/GenBank/DDBJ databases">
        <title>Genomic analyses of argali, domestic sheep and their hybrids provide insights into chromosomal evolution, heterosis and genetic basis of agronomic traits.</title>
        <authorList>
            <person name="Li M."/>
        </authorList>
    </citation>
    <scope>NUCLEOTIDE SEQUENCE</scope>
    <source>
        <strain evidence="1">F1 hybrid</strain>
    </source>
</reference>
<dbReference type="EMBL" id="CM043027">
    <property type="protein sequence ID" value="KAI4589083.1"/>
    <property type="molecule type" value="Genomic_DNA"/>
</dbReference>
<proteinExistence type="predicted"/>
<gene>
    <name evidence="1" type="ORF">MJG53_003491</name>
</gene>
<accession>A0ACB9VGX7</accession>